<gene>
    <name evidence="1" type="ORF">GYMLUDRAFT_596491</name>
</gene>
<reference evidence="1 2" key="1">
    <citation type="submission" date="2014-04" db="EMBL/GenBank/DDBJ databases">
        <title>Evolutionary Origins and Diversification of the Mycorrhizal Mutualists.</title>
        <authorList>
            <consortium name="DOE Joint Genome Institute"/>
            <consortium name="Mycorrhizal Genomics Consortium"/>
            <person name="Kohler A."/>
            <person name="Kuo A."/>
            <person name="Nagy L.G."/>
            <person name="Floudas D."/>
            <person name="Copeland A."/>
            <person name="Barry K.W."/>
            <person name="Cichocki N."/>
            <person name="Veneault-Fourrey C."/>
            <person name="LaButti K."/>
            <person name="Lindquist E.A."/>
            <person name="Lipzen A."/>
            <person name="Lundell T."/>
            <person name="Morin E."/>
            <person name="Murat C."/>
            <person name="Riley R."/>
            <person name="Ohm R."/>
            <person name="Sun H."/>
            <person name="Tunlid A."/>
            <person name="Henrissat B."/>
            <person name="Grigoriev I.V."/>
            <person name="Hibbett D.S."/>
            <person name="Martin F."/>
        </authorList>
    </citation>
    <scope>NUCLEOTIDE SEQUENCE [LARGE SCALE GENOMIC DNA]</scope>
    <source>
        <strain evidence="1 2">FD-317 M1</strain>
    </source>
</reference>
<dbReference type="AlphaFoldDB" id="A0A0D0CPL6"/>
<evidence type="ECO:0000313" key="1">
    <source>
        <dbReference type="EMBL" id="KIK60817.1"/>
    </source>
</evidence>
<keyword evidence="2" id="KW-1185">Reference proteome</keyword>
<name>A0A0D0CPL6_9AGAR</name>
<evidence type="ECO:0000313" key="2">
    <source>
        <dbReference type="Proteomes" id="UP000053593"/>
    </source>
</evidence>
<proteinExistence type="predicted"/>
<sequence length="151" mass="17369">MSLTPRLQTSAHNSNSYEWGRGAMVENRRMKVVKNRNGSSCRPRLYLVEKPECRICWILQSSFYRGLFPSLLLSWHRWEYLPTFLLRHAQPHFPLRLRICFEAQTTTAVSIPSTAPLSRCSSASVSPFSSLLSPYPPLSFLFPNPNLKLNL</sequence>
<organism evidence="1 2">
    <name type="scientific">Collybiopsis luxurians FD-317 M1</name>
    <dbReference type="NCBI Taxonomy" id="944289"/>
    <lineage>
        <taxon>Eukaryota</taxon>
        <taxon>Fungi</taxon>
        <taxon>Dikarya</taxon>
        <taxon>Basidiomycota</taxon>
        <taxon>Agaricomycotina</taxon>
        <taxon>Agaricomycetes</taxon>
        <taxon>Agaricomycetidae</taxon>
        <taxon>Agaricales</taxon>
        <taxon>Marasmiineae</taxon>
        <taxon>Omphalotaceae</taxon>
        <taxon>Collybiopsis</taxon>
        <taxon>Collybiopsis luxurians</taxon>
    </lineage>
</organism>
<accession>A0A0D0CPL6</accession>
<protein>
    <submittedName>
        <fullName evidence="1">Uncharacterized protein</fullName>
    </submittedName>
</protein>
<dbReference type="HOGENOM" id="CLU_1731664_0_0_1"/>
<dbReference type="EMBL" id="KN834773">
    <property type="protein sequence ID" value="KIK60817.1"/>
    <property type="molecule type" value="Genomic_DNA"/>
</dbReference>
<dbReference type="Proteomes" id="UP000053593">
    <property type="component" value="Unassembled WGS sequence"/>
</dbReference>